<dbReference type="GO" id="GO:0003824">
    <property type="term" value="F:catalytic activity"/>
    <property type="evidence" value="ECO:0007669"/>
    <property type="project" value="InterPro"/>
</dbReference>
<organism evidence="1 2">
    <name type="scientific">Leptidea sinapis</name>
    <dbReference type="NCBI Taxonomy" id="189913"/>
    <lineage>
        <taxon>Eukaryota</taxon>
        <taxon>Metazoa</taxon>
        <taxon>Ecdysozoa</taxon>
        <taxon>Arthropoda</taxon>
        <taxon>Hexapoda</taxon>
        <taxon>Insecta</taxon>
        <taxon>Pterygota</taxon>
        <taxon>Neoptera</taxon>
        <taxon>Endopterygota</taxon>
        <taxon>Lepidoptera</taxon>
        <taxon>Glossata</taxon>
        <taxon>Ditrysia</taxon>
        <taxon>Papilionoidea</taxon>
        <taxon>Pieridae</taxon>
        <taxon>Dismorphiinae</taxon>
        <taxon>Leptidea</taxon>
    </lineage>
</organism>
<sequence length="142" mass="15872">MATQRRHLKIGFINPGSLGTNHEELIVAVERHCIDILAMNETWLRPGEEGRAPNISGYSLRHIPRPREVRERGGGVGFYIKHGLPASTLKHPYSPIVEQMWLFVLRDVEKAEKNQAGTRLGSIKHNVKDGGGFVDNAEAVEK</sequence>
<evidence type="ECO:0008006" key="3">
    <source>
        <dbReference type="Google" id="ProtNLM"/>
    </source>
</evidence>
<evidence type="ECO:0000313" key="1">
    <source>
        <dbReference type="EMBL" id="VVC95456.1"/>
    </source>
</evidence>
<dbReference type="SUPFAM" id="SSF56219">
    <property type="entry name" value="DNase I-like"/>
    <property type="match status" value="1"/>
</dbReference>
<keyword evidence="2" id="KW-1185">Reference proteome</keyword>
<reference evidence="1 2" key="1">
    <citation type="submission" date="2017-07" db="EMBL/GenBank/DDBJ databases">
        <authorList>
            <person name="Talla V."/>
            <person name="Backstrom N."/>
        </authorList>
    </citation>
    <scope>NUCLEOTIDE SEQUENCE [LARGE SCALE GENOMIC DNA]</scope>
</reference>
<dbReference type="EMBL" id="FZQP02002326">
    <property type="protein sequence ID" value="VVC95456.1"/>
    <property type="molecule type" value="Genomic_DNA"/>
</dbReference>
<name>A0A5E4QCJ2_9NEOP</name>
<gene>
    <name evidence="1" type="ORF">LSINAPIS_LOCUS7167</name>
</gene>
<protein>
    <recommendedName>
        <fullName evidence="3">Endonuclease/exonuclease/phosphatase domain-containing protein</fullName>
    </recommendedName>
</protein>
<dbReference type="Gene3D" id="3.60.10.10">
    <property type="entry name" value="Endonuclease/exonuclease/phosphatase"/>
    <property type="match status" value="1"/>
</dbReference>
<dbReference type="InterPro" id="IPR036691">
    <property type="entry name" value="Endo/exonu/phosph_ase_sf"/>
</dbReference>
<accession>A0A5E4QCJ2</accession>
<dbReference type="AlphaFoldDB" id="A0A5E4QCJ2"/>
<evidence type="ECO:0000313" key="2">
    <source>
        <dbReference type="Proteomes" id="UP000324832"/>
    </source>
</evidence>
<dbReference type="Proteomes" id="UP000324832">
    <property type="component" value="Unassembled WGS sequence"/>
</dbReference>
<proteinExistence type="predicted"/>